<sequence>MSSCRLCNSSFIQSWTAQDAKSGETLSMALCGGCGLVQQAVLPTDEALKIYYSHNYREDYKSTHQPKAKYVYRAGQSARDRLAFIERAGINPQDKRLLDIGAGGGEFCYMAGKAGFGAAGIEPHVGYSDYARQQYDVAVRTCGIEELGHSEVDVVTMFHVFEHLAHPTDAVKKIWSVLSEQGNLVIEVPNIHQSDASPHNIYFKAHLFYYSRFSLMAAVSQYFELVALEDNNNLFMAFRKRAQPLQSMVLPSAAQIMQTQIRLNQKGWTEYLVEGGGWKKVFLRAAKTVGESRLGKLPARGILDKVWEKRQKQKQPSWLWLSTGGGLIVAMELCLNLF</sequence>
<dbReference type="KEGG" id="lto:RGQ30_20940"/>
<dbReference type="RefSeq" id="WP_130555947.1">
    <property type="nucleotide sequence ID" value="NZ_AP028947.1"/>
</dbReference>
<dbReference type="InterPro" id="IPR029063">
    <property type="entry name" value="SAM-dependent_MTases_sf"/>
</dbReference>
<protein>
    <submittedName>
        <fullName evidence="1">Uncharacterized protein</fullName>
    </submittedName>
</protein>
<dbReference type="Gene3D" id="3.40.50.150">
    <property type="entry name" value="Vaccinia Virus protein VP39"/>
    <property type="match status" value="1"/>
</dbReference>
<name>A0AA86MBI4_9BURK</name>
<dbReference type="Proteomes" id="UP001329151">
    <property type="component" value="Chromosome"/>
</dbReference>
<evidence type="ECO:0000313" key="1">
    <source>
        <dbReference type="EMBL" id="BET26593.1"/>
    </source>
</evidence>
<evidence type="ECO:0000313" key="2">
    <source>
        <dbReference type="Proteomes" id="UP001329151"/>
    </source>
</evidence>
<dbReference type="EMBL" id="AP028947">
    <property type="protein sequence ID" value="BET26593.1"/>
    <property type="molecule type" value="Genomic_DNA"/>
</dbReference>
<dbReference type="AlphaFoldDB" id="A0AA86MBI4"/>
<reference evidence="1 2" key="1">
    <citation type="submission" date="2023-10" db="EMBL/GenBank/DDBJ databases">
        <title>Complete Genome Sequence of Limnobacter thiooxidans CS-K2T, Isolated from freshwater lake sediments in Bavaria, Germany.</title>
        <authorList>
            <person name="Naruki M."/>
            <person name="Watanabe A."/>
            <person name="Warashina T."/>
            <person name="Morita T."/>
            <person name="Arakawa K."/>
        </authorList>
    </citation>
    <scope>NUCLEOTIDE SEQUENCE [LARGE SCALE GENOMIC DNA]</scope>
    <source>
        <strain evidence="1 2">CS-K2</strain>
    </source>
</reference>
<dbReference type="SUPFAM" id="SSF53335">
    <property type="entry name" value="S-adenosyl-L-methionine-dependent methyltransferases"/>
    <property type="match status" value="1"/>
</dbReference>
<organism evidence="1 2">
    <name type="scientific">Limnobacter thiooxidans</name>
    <dbReference type="NCBI Taxonomy" id="131080"/>
    <lineage>
        <taxon>Bacteria</taxon>
        <taxon>Pseudomonadati</taxon>
        <taxon>Pseudomonadota</taxon>
        <taxon>Betaproteobacteria</taxon>
        <taxon>Burkholderiales</taxon>
        <taxon>Burkholderiaceae</taxon>
        <taxon>Limnobacter</taxon>
    </lineage>
</organism>
<dbReference type="Pfam" id="PF13489">
    <property type="entry name" value="Methyltransf_23"/>
    <property type="match status" value="1"/>
</dbReference>
<keyword evidence="2" id="KW-1185">Reference proteome</keyword>
<gene>
    <name evidence="1" type="ORF">RGQ30_20940</name>
</gene>
<dbReference type="PANTHER" id="PTHR43861">
    <property type="entry name" value="TRANS-ACONITATE 2-METHYLTRANSFERASE-RELATED"/>
    <property type="match status" value="1"/>
</dbReference>
<proteinExistence type="predicted"/>
<accession>A0AA86MBI4</accession>
<dbReference type="PANTHER" id="PTHR43861:SF6">
    <property type="entry name" value="METHYLTRANSFERASE TYPE 11"/>
    <property type="match status" value="1"/>
</dbReference>